<dbReference type="InterPro" id="IPR005454">
    <property type="entry name" value="Profilin1/2/3_vertebrate"/>
</dbReference>
<keyword evidence="6 10" id="KW-0009">Actin-binding</keyword>
<keyword evidence="8" id="KW-0539">Nucleus</keyword>
<organism evidence="11">
    <name type="scientific">Heterocephalus glaber</name>
    <name type="common">Naked mole rat</name>
    <dbReference type="NCBI Taxonomy" id="10181"/>
    <lineage>
        <taxon>Eukaryota</taxon>
        <taxon>Metazoa</taxon>
        <taxon>Chordata</taxon>
        <taxon>Craniata</taxon>
        <taxon>Vertebrata</taxon>
        <taxon>Euteleostomi</taxon>
        <taxon>Mammalia</taxon>
        <taxon>Eutheria</taxon>
        <taxon>Euarchontoglires</taxon>
        <taxon>Glires</taxon>
        <taxon>Rodentia</taxon>
        <taxon>Hystricomorpha</taxon>
        <taxon>Bathyergidae</taxon>
        <taxon>Heterocephalus</taxon>
    </lineage>
</organism>
<sequence>MGEWKGFISAVLRDQSIEDVAVVGHSNNCCVWASRPGGLLAAISPQEVGVLTGADRHTFLQTGLCLAGCSCCVIRDNLLAEGDGVLDAHTKGLDRRAFCVGHTPRLLLVFMGRQGVHGGMLNKKMHELTRRLCLQGL</sequence>
<keyword evidence="7" id="KW-0206">Cytoskeleton</keyword>
<evidence type="ECO:0000313" key="11">
    <source>
        <dbReference type="EMBL" id="JAN96501.1"/>
    </source>
</evidence>
<dbReference type="InterPro" id="IPR036140">
    <property type="entry name" value="PFN_sf"/>
</dbReference>
<proteinExistence type="inferred from homology"/>
<dbReference type="InterPro" id="IPR005455">
    <property type="entry name" value="PFN_euk"/>
</dbReference>
<protein>
    <recommendedName>
        <fullName evidence="10">Profilin</fullName>
    </recommendedName>
</protein>
<accession>A0A0N8ESH9</accession>
<gene>
    <name evidence="11" type="primary">PFN3</name>
</gene>
<dbReference type="SMART" id="SM00392">
    <property type="entry name" value="PROF"/>
    <property type="match status" value="1"/>
</dbReference>
<evidence type="ECO:0000256" key="7">
    <source>
        <dbReference type="ARBA" id="ARBA00023212"/>
    </source>
</evidence>
<evidence type="ECO:0000256" key="10">
    <source>
        <dbReference type="RuleBase" id="RU003909"/>
    </source>
</evidence>
<evidence type="ECO:0000256" key="8">
    <source>
        <dbReference type="ARBA" id="ARBA00023242"/>
    </source>
</evidence>
<dbReference type="Gene3D" id="3.30.450.30">
    <property type="entry name" value="Dynein light chain 2a, cytoplasmic"/>
    <property type="match status" value="1"/>
</dbReference>
<dbReference type="PRINTS" id="PR01639">
    <property type="entry name" value="PROFILINMAML"/>
</dbReference>
<dbReference type="GO" id="GO:0030833">
    <property type="term" value="P:regulation of actin filament polymerization"/>
    <property type="evidence" value="ECO:0007669"/>
    <property type="project" value="TreeGrafter"/>
</dbReference>
<dbReference type="SUPFAM" id="SSF55770">
    <property type="entry name" value="Profilin (actin-binding protein)"/>
    <property type="match status" value="1"/>
</dbReference>
<comment type="subunit">
    <text evidence="9">Interacts with ACTRT3.</text>
</comment>
<dbReference type="AlphaFoldDB" id="A0A0N8ESH9"/>
<dbReference type="GO" id="GO:0030036">
    <property type="term" value="P:actin cytoskeleton organization"/>
    <property type="evidence" value="ECO:0007669"/>
    <property type="project" value="InterPro"/>
</dbReference>
<dbReference type="EMBL" id="GEBF01007131">
    <property type="protein sequence ID" value="JAN96501.1"/>
    <property type="molecule type" value="Transcribed_RNA"/>
</dbReference>
<dbReference type="FunFam" id="3.30.450.30:FF:000010">
    <property type="entry name" value="Profilin"/>
    <property type="match status" value="1"/>
</dbReference>
<name>A0A0N8ESH9_HETGA</name>
<dbReference type="PANTHER" id="PTHR13936:SF2">
    <property type="entry name" value="PROFILIN-3"/>
    <property type="match status" value="1"/>
</dbReference>
<comment type="subcellular location">
    <subcellularLocation>
        <location evidence="2">Cytoplasm</location>
        <location evidence="2">Cytoskeleton</location>
    </subcellularLocation>
    <subcellularLocation>
        <location evidence="1">Nucleus</location>
    </subcellularLocation>
</comment>
<dbReference type="GO" id="GO:0005737">
    <property type="term" value="C:cytoplasm"/>
    <property type="evidence" value="ECO:0007669"/>
    <property type="project" value="TreeGrafter"/>
</dbReference>
<keyword evidence="5" id="KW-0446">Lipid-binding</keyword>
<dbReference type="PANTHER" id="PTHR13936">
    <property type="entry name" value="PROFILIN"/>
    <property type="match status" value="1"/>
</dbReference>
<dbReference type="GO" id="GO:0032233">
    <property type="term" value="P:positive regulation of actin filament bundle assembly"/>
    <property type="evidence" value="ECO:0007669"/>
    <property type="project" value="TreeGrafter"/>
</dbReference>
<dbReference type="CDD" id="cd00148">
    <property type="entry name" value="PROF"/>
    <property type="match status" value="1"/>
</dbReference>
<dbReference type="GO" id="GO:0003779">
    <property type="term" value="F:actin binding"/>
    <property type="evidence" value="ECO:0007669"/>
    <property type="project" value="UniProtKB-KW"/>
</dbReference>
<dbReference type="Pfam" id="PF00235">
    <property type="entry name" value="Profilin"/>
    <property type="match status" value="1"/>
</dbReference>
<reference evidence="11" key="1">
    <citation type="submission" date="2015-10" db="EMBL/GenBank/DDBJ databases">
        <title>FRAMA: From RNA-seq data to annotated mRNA assemblies.</title>
        <authorList>
            <person name="Bens M."/>
            <person name="Sahm A."/>
            <person name="Jahn N."/>
            <person name="Morhart M."/>
            <person name="Holtze S."/>
            <person name="Hildebrandt T.B."/>
            <person name="Platzer M."/>
            <person name="Szafranski K."/>
        </authorList>
    </citation>
    <scope>NUCLEOTIDE SEQUENCE</scope>
    <source>
        <tissue evidence="11">Kidney</tissue>
    </source>
</reference>
<dbReference type="GO" id="GO:0008289">
    <property type="term" value="F:lipid binding"/>
    <property type="evidence" value="ECO:0007669"/>
    <property type="project" value="UniProtKB-KW"/>
</dbReference>
<evidence type="ECO:0000256" key="9">
    <source>
        <dbReference type="ARBA" id="ARBA00062875"/>
    </source>
</evidence>
<comment type="similarity">
    <text evidence="3 10">Belongs to the profilin family.</text>
</comment>
<evidence type="ECO:0000256" key="5">
    <source>
        <dbReference type="ARBA" id="ARBA00023121"/>
    </source>
</evidence>
<evidence type="ECO:0000256" key="3">
    <source>
        <dbReference type="ARBA" id="ARBA00010058"/>
    </source>
</evidence>
<evidence type="ECO:0000256" key="2">
    <source>
        <dbReference type="ARBA" id="ARBA00004245"/>
    </source>
</evidence>
<evidence type="ECO:0000256" key="6">
    <source>
        <dbReference type="ARBA" id="ARBA00023203"/>
    </source>
</evidence>
<evidence type="ECO:0000256" key="1">
    <source>
        <dbReference type="ARBA" id="ARBA00004123"/>
    </source>
</evidence>
<keyword evidence="4" id="KW-0963">Cytoplasm</keyword>
<dbReference type="GO" id="GO:0005634">
    <property type="term" value="C:nucleus"/>
    <property type="evidence" value="ECO:0007669"/>
    <property type="project" value="UniProtKB-SubCell"/>
</dbReference>
<dbReference type="InterPro" id="IPR048278">
    <property type="entry name" value="PFN"/>
</dbReference>
<dbReference type="GO" id="GO:0005856">
    <property type="term" value="C:cytoskeleton"/>
    <property type="evidence" value="ECO:0007669"/>
    <property type="project" value="UniProtKB-SubCell"/>
</dbReference>
<evidence type="ECO:0000256" key="4">
    <source>
        <dbReference type="ARBA" id="ARBA00022490"/>
    </source>
</evidence>